<dbReference type="UniPathway" id="UPA00251">
    <property type="reaction ID" value="UER00320"/>
</dbReference>
<dbReference type="Gene3D" id="3.40.50.10090">
    <property type="match status" value="2"/>
</dbReference>
<evidence type="ECO:0000256" key="2">
    <source>
        <dbReference type="ARBA" id="ARBA00008133"/>
    </source>
</evidence>
<dbReference type="EMBL" id="OBQC01000002">
    <property type="protein sequence ID" value="SOC36439.1"/>
    <property type="molecule type" value="Genomic_DNA"/>
</dbReference>
<dbReference type="InterPro" id="IPR039793">
    <property type="entry name" value="UROS/Hem4"/>
</dbReference>
<evidence type="ECO:0000256" key="3">
    <source>
        <dbReference type="ARBA" id="ARBA00013109"/>
    </source>
</evidence>
<evidence type="ECO:0000256" key="6">
    <source>
        <dbReference type="ARBA" id="ARBA00037589"/>
    </source>
</evidence>
<evidence type="ECO:0000256" key="9">
    <source>
        <dbReference type="RuleBase" id="RU366031"/>
    </source>
</evidence>
<accession>A0A285U3N6</accession>
<dbReference type="GO" id="GO:0006780">
    <property type="term" value="P:uroporphyrinogen III biosynthetic process"/>
    <property type="evidence" value="ECO:0007669"/>
    <property type="project" value="UniProtKB-UniRule"/>
</dbReference>
<dbReference type="GO" id="GO:0004852">
    <property type="term" value="F:uroporphyrinogen-III synthase activity"/>
    <property type="evidence" value="ECO:0007669"/>
    <property type="project" value="UniProtKB-UniRule"/>
</dbReference>
<dbReference type="SUPFAM" id="SSF69618">
    <property type="entry name" value="HemD-like"/>
    <property type="match status" value="1"/>
</dbReference>
<keyword evidence="12" id="KW-1185">Reference proteome</keyword>
<comment type="catalytic activity">
    <reaction evidence="8 9">
        <text>hydroxymethylbilane = uroporphyrinogen III + H2O</text>
        <dbReference type="Rhea" id="RHEA:18965"/>
        <dbReference type="ChEBI" id="CHEBI:15377"/>
        <dbReference type="ChEBI" id="CHEBI:57308"/>
        <dbReference type="ChEBI" id="CHEBI:57845"/>
        <dbReference type="EC" id="4.2.1.75"/>
    </reaction>
</comment>
<protein>
    <recommendedName>
        <fullName evidence="7 9">Uroporphyrinogen-III synthase</fullName>
        <ecNumber evidence="3 9">4.2.1.75</ecNumber>
    </recommendedName>
</protein>
<evidence type="ECO:0000256" key="8">
    <source>
        <dbReference type="ARBA" id="ARBA00048617"/>
    </source>
</evidence>
<dbReference type="CDD" id="cd06578">
    <property type="entry name" value="HemD"/>
    <property type="match status" value="1"/>
</dbReference>
<dbReference type="InterPro" id="IPR003754">
    <property type="entry name" value="4pyrrol_synth_uPrphyn_synth"/>
</dbReference>
<sequence>MQINNPLKGKTVVVTGSKVTTTILQKIEQLGGEAVSCPLIKTVEILHPHDLSQLQKARSFDWLIFTSQNAVMSFCAKMLRYNLTPSHFQGKIAAVGSKTKERLLANGFAVDFVPTVFSADVFVKEFPNVAHENSRCLFVRGIMAKDTIKTGLPFEVIEWDVYETKENIDYIHQLINLIQTRENIILVFASPSAVDAFGLHIAPFVGWEKIKIASIGHITSNALLKYSAHVSYQPKTYTMEAVLEEIVK</sequence>
<gene>
    <name evidence="11" type="ORF">SAMN05877842_102358</name>
</gene>
<keyword evidence="5 9" id="KW-0627">Porphyrin biosynthesis</keyword>
<evidence type="ECO:0000256" key="7">
    <source>
        <dbReference type="ARBA" id="ARBA00040167"/>
    </source>
</evidence>
<evidence type="ECO:0000313" key="11">
    <source>
        <dbReference type="EMBL" id="SOC36439.1"/>
    </source>
</evidence>
<comment type="function">
    <text evidence="6 9">Catalyzes cyclization of the linear tetrapyrrole, hydroxymethylbilane, to the macrocyclic uroporphyrinogen III.</text>
</comment>
<evidence type="ECO:0000256" key="5">
    <source>
        <dbReference type="ARBA" id="ARBA00023244"/>
    </source>
</evidence>
<feature type="domain" description="Tetrapyrrole biosynthesis uroporphyrinogen III synthase" evidence="10">
    <location>
        <begin position="24"/>
        <end position="243"/>
    </location>
</feature>
<organism evidence="11 12">
    <name type="scientific">Ureibacillus acetophenoni</name>
    <dbReference type="NCBI Taxonomy" id="614649"/>
    <lineage>
        <taxon>Bacteria</taxon>
        <taxon>Bacillati</taxon>
        <taxon>Bacillota</taxon>
        <taxon>Bacilli</taxon>
        <taxon>Bacillales</taxon>
        <taxon>Caryophanaceae</taxon>
        <taxon>Ureibacillus</taxon>
    </lineage>
</organism>
<dbReference type="Proteomes" id="UP000219252">
    <property type="component" value="Unassembled WGS sequence"/>
</dbReference>
<dbReference type="Pfam" id="PF02602">
    <property type="entry name" value="HEM4"/>
    <property type="match status" value="1"/>
</dbReference>
<dbReference type="OrthoDB" id="9815856at2"/>
<dbReference type="EC" id="4.2.1.75" evidence="3 9"/>
<proteinExistence type="inferred from homology"/>
<dbReference type="AlphaFoldDB" id="A0A285U3N6"/>
<dbReference type="InterPro" id="IPR036108">
    <property type="entry name" value="4pyrrol_syn_uPrphyn_synt_sf"/>
</dbReference>
<evidence type="ECO:0000256" key="1">
    <source>
        <dbReference type="ARBA" id="ARBA00004772"/>
    </source>
</evidence>
<dbReference type="PANTHER" id="PTHR38042">
    <property type="entry name" value="UROPORPHYRINOGEN-III SYNTHASE, CHLOROPLASTIC"/>
    <property type="match status" value="1"/>
</dbReference>
<name>A0A285U3N6_9BACL</name>
<reference evidence="12" key="1">
    <citation type="submission" date="2017-08" db="EMBL/GenBank/DDBJ databases">
        <authorList>
            <person name="Varghese N."/>
            <person name="Submissions S."/>
        </authorList>
    </citation>
    <scope>NUCLEOTIDE SEQUENCE [LARGE SCALE GENOMIC DNA]</scope>
    <source>
        <strain evidence="12">JC23</strain>
    </source>
</reference>
<evidence type="ECO:0000256" key="4">
    <source>
        <dbReference type="ARBA" id="ARBA00023239"/>
    </source>
</evidence>
<dbReference type="PANTHER" id="PTHR38042:SF1">
    <property type="entry name" value="UROPORPHYRINOGEN-III SYNTHASE, CHLOROPLASTIC"/>
    <property type="match status" value="1"/>
</dbReference>
<evidence type="ECO:0000259" key="10">
    <source>
        <dbReference type="Pfam" id="PF02602"/>
    </source>
</evidence>
<keyword evidence="4 9" id="KW-0456">Lyase</keyword>
<evidence type="ECO:0000313" key="12">
    <source>
        <dbReference type="Proteomes" id="UP000219252"/>
    </source>
</evidence>
<dbReference type="GO" id="GO:0006782">
    <property type="term" value="P:protoporphyrinogen IX biosynthetic process"/>
    <property type="evidence" value="ECO:0007669"/>
    <property type="project" value="UniProtKB-UniRule"/>
</dbReference>
<comment type="pathway">
    <text evidence="1 9">Porphyrin-containing compound metabolism; protoporphyrin-IX biosynthesis; coproporphyrinogen-III from 5-aminolevulinate: step 3/4.</text>
</comment>
<comment type="similarity">
    <text evidence="2 9">Belongs to the uroporphyrinogen-III synthase family.</text>
</comment>
<dbReference type="RefSeq" id="WP_097148418.1">
    <property type="nucleotide sequence ID" value="NZ_OBQC01000002.1"/>
</dbReference>